<dbReference type="AlphaFoldDB" id="T2CB52"/>
<sequence>EDGWVVCRVFKKKNLFKVGSDGGAGGGGSTGYVTTSDQLIHQQRFNQLQSISFLDA</sequence>
<protein>
    <submittedName>
        <fullName evidence="1">Putative NAC domain class transcription factor</fullName>
    </submittedName>
</protein>
<organism evidence="1">
    <name type="scientific">Tamarix hispida</name>
    <dbReference type="NCBI Taxonomy" id="189793"/>
    <lineage>
        <taxon>Eukaryota</taxon>
        <taxon>Viridiplantae</taxon>
        <taxon>Streptophyta</taxon>
        <taxon>Embryophyta</taxon>
        <taxon>Tracheophyta</taxon>
        <taxon>Spermatophyta</taxon>
        <taxon>Magnoliopsida</taxon>
        <taxon>eudicotyledons</taxon>
        <taxon>Gunneridae</taxon>
        <taxon>Pentapetalae</taxon>
        <taxon>Caryophyllales</taxon>
        <taxon>Tamaricaceae</taxon>
        <taxon>Tamarix</taxon>
    </lineage>
</organism>
<proteinExistence type="evidence at transcript level"/>
<dbReference type="EMBL" id="KF031983">
    <property type="protein sequence ID" value="AGV29509.1"/>
    <property type="molecule type" value="mRNA"/>
</dbReference>
<accession>T2CB52</accession>
<feature type="non-terminal residue" evidence="1">
    <location>
        <position position="1"/>
    </location>
</feature>
<reference evidence="1" key="1">
    <citation type="submission" date="2013-05" db="EMBL/GenBank/DDBJ databases">
        <authorList>
            <person name="Wang Y.C."/>
            <person name="Wang L.Q."/>
            <person name="Wang C."/>
        </authorList>
    </citation>
    <scope>NUCLEOTIDE SEQUENCE</scope>
</reference>
<name>T2CB52_9CARY</name>
<evidence type="ECO:0000313" key="1">
    <source>
        <dbReference type="EMBL" id="AGV29509.1"/>
    </source>
</evidence>
<gene>
    <name evidence="1" type="primary">NAC58</name>
</gene>